<dbReference type="RefSeq" id="WP_378415491.1">
    <property type="nucleotide sequence ID" value="NZ_JBHSFO010000003.1"/>
</dbReference>
<name>A0ABV9FR42_9NOCA</name>
<keyword evidence="1" id="KW-0472">Membrane</keyword>
<sequence length="73" mass="7743">MASQSSSRDTALLRVALVLFFVGVIAVIAAYVVFALGHEPPLSLYLTAIACPVGLVLAIVFALRSGRRVREGE</sequence>
<dbReference type="EMBL" id="JBHSFO010000003">
    <property type="protein sequence ID" value="MFC4603475.1"/>
    <property type="molecule type" value="Genomic_DNA"/>
</dbReference>
<evidence type="ECO:0000256" key="1">
    <source>
        <dbReference type="SAM" id="Phobius"/>
    </source>
</evidence>
<organism evidence="2 3">
    <name type="scientific">Rhodococcus kronopolitis</name>
    <dbReference type="NCBI Taxonomy" id="1460226"/>
    <lineage>
        <taxon>Bacteria</taxon>
        <taxon>Bacillati</taxon>
        <taxon>Actinomycetota</taxon>
        <taxon>Actinomycetes</taxon>
        <taxon>Mycobacteriales</taxon>
        <taxon>Nocardiaceae</taxon>
        <taxon>Rhodococcus</taxon>
    </lineage>
</organism>
<gene>
    <name evidence="2" type="ORF">ACFO6S_07245</name>
</gene>
<comment type="caution">
    <text evidence="2">The sequence shown here is derived from an EMBL/GenBank/DDBJ whole genome shotgun (WGS) entry which is preliminary data.</text>
</comment>
<feature type="transmembrane region" description="Helical" evidence="1">
    <location>
        <begin position="12"/>
        <end position="36"/>
    </location>
</feature>
<evidence type="ECO:0000313" key="2">
    <source>
        <dbReference type="EMBL" id="MFC4603475.1"/>
    </source>
</evidence>
<protein>
    <submittedName>
        <fullName evidence="2">Uncharacterized protein</fullName>
    </submittedName>
</protein>
<proteinExistence type="predicted"/>
<feature type="transmembrane region" description="Helical" evidence="1">
    <location>
        <begin position="42"/>
        <end position="63"/>
    </location>
</feature>
<dbReference type="Proteomes" id="UP001595914">
    <property type="component" value="Unassembled WGS sequence"/>
</dbReference>
<evidence type="ECO:0000313" key="3">
    <source>
        <dbReference type="Proteomes" id="UP001595914"/>
    </source>
</evidence>
<reference evidence="3" key="1">
    <citation type="journal article" date="2019" name="Int. J. Syst. Evol. Microbiol.">
        <title>The Global Catalogue of Microorganisms (GCM) 10K type strain sequencing project: providing services to taxonomists for standard genome sequencing and annotation.</title>
        <authorList>
            <consortium name="The Broad Institute Genomics Platform"/>
            <consortium name="The Broad Institute Genome Sequencing Center for Infectious Disease"/>
            <person name="Wu L."/>
            <person name="Ma J."/>
        </authorList>
    </citation>
    <scope>NUCLEOTIDE SEQUENCE [LARGE SCALE GENOMIC DNA]</scope>
    <source>
        <strain evidence="3">CCUG 54520</strain>
    </source>
</reference>
<keyword evidence="1" id="KW-0812">Transmembrane</keyword>
<keyword evidence="3" id="KW-1185">Reference proteome</keyword>
<keyword evidence="1" id="KW-1133">Transmembrane helix</keyword>
<accession>A0ABV9FR42</accession>